<proteinExistence type="predicted"/>
<dbReference type="Gene3D" id="3.40.50.300">
    <property type="entry name" value="P-loop containing nucleotide triphosphate hydrolases"/>
    <property type="match status" value="1"/>
</dbReference>
<comment type="caution">
    <text evidence="1">The sequence shown here is derived from an EMBL/GenBank/DDBJ whole genome shotgun (WGS) entry which is preliminary data.</text>
</comment>
<evidence type="ECO:0000313" key="2">
    <source>
        <dbReference type="Proteomes" id="UP000281955"/>
    </source>
</evidence>
<dbReference type="InParanoid" id="A0A420XRV4"/>
<dbReference type="OrthoDB" id="572586at2"/>
<organism evidence="1 2">
    <name type="scientific">Motilibacter peucedani</name>
    <dbReference type="NCBI Taxonomy" id="598650"/>
    <lineage>
        <taxon>Bacteria</taxon>
        <taxon>Bacillati</taxon>
        <taxon>Actinomycetota</taxon>
        <taxon>Actinomycetes</taxon>
        <taxon>Motilibacterales</taxon>
        <taxon>Motilibacteraceae</taxon>
        <taxon>Motilibacter</taxon>
    </lineage>
</organism>
<dbReference type="Proteomes" id="UP000281955">
    <property type="component" value="Unassembled WGS sequence"/>
</dbReference>
<reference evidence="1 2" key="1">
    <citation type="submission" date="2018-10" db="EMBL/GenBank/DDBJ databases">
        <title>Genomic Encyclopedia of Archaeal and Bacterial Type Strains, Phase II (KMG-II): from individual species to whole genera.</title>
        <authorList>
            <person name="Goeker M."/>
        </authorList>
    </citation>
    <scope>NUCLEOTIDE SEQUENCE [LARGE SCALE GENOMIC DNA]</scope>
    <source>
        <strain evidence="1 2">RP-AC37</strain>
    </source>
</reference>
<dbReference type="RefSeq" id="WP_121192585.1">
    <property type="nucleotide sequence ID" value="NZ_RBWV01000010.1"/>
</dbReference>
<name>A0A420XRV4_9ACTN</name>
<evidence type="ECO:0008006" key="3">
    <source>
        <dbReference type="Google" id="ProtNLM"/>
    </source>
</evidence>
<dbReference type="InterPro" id="IPR027417">
    <property type="entry name" value="P-loop_NTPase"/>
</dbReference>
<gene>
    <name evidence="1" type="ORF">CLV35_1249</name>
</gene>
<evidence type="ECO:0000313" key="1">
    <source>
        <dbReference type="EMBL" id="RKS77560.1"/>
    </source>
</evidence>
<dbReference type="EMBL" id="RBWV01000010">
    <property type="protein sequence ID" value="RKS77560.1"/>
    <property type="molecule type" value="Genomic_DNA"/>
</dbReference>
<sequence length="208" mass="22203">MRARPLSPSGVVAEVAARVEALGRTAPVRVAVDGAPVSGALELARDLVEVLVRSGRPAWVVPAEGFLRPASLRLEHGRHDPDAFLEDWLDAGALAREVLDPLEDPGAPRFLPSLWDPVRDRATRAGYVEAPPGAVVVVPGTFLLGRWLPFELTVHLAMSGAALARRTPADQAWTLPAYERYAVDPDPVASADVVVRVDDPARPALVVG</sequence>
<protein>
    <recommendedName>
        <fullName evidence="3">Uridine kinase</fullName>
    </recommendedName>
</protein>
<accession>A0A420XRV4</accession>
<keyword evidence="2" id="KW-1185">Reference proteome</keyword>
<dbReference type="AlphaFoldDB" id="A0A420XRV4"/>